<evidence type="ECO:0000256" key="1">
    <source>
        <dbReference type="SAM" id="Phobius"/>
    </source>
</evidence>
<evidence type="ECO:0000313" key="3">
    <source>
        <dbReference type="Proteomes" id="UP000215355"/>
    </source>
</evidence>
<dbReference type="AlphaFoldDB" id="A0AAJ5C0J3"/>
<reference evidence="2 3" key="1">
    <citation type="submission" date="2017-06" db="EMBL/GenBank/DDBJ databases">
        <authorList>
            <consortium name="Pathogen Informatics"/>
        </authorList>
    </citation>
    <scope>NUCLEOTIDE SEQUENCE [LARGE SCALE GENOMIC DNA]</scope>
    <source>
        <strain evidence="2 3">NCTC12149</strain>
    </source>
</reference>
<sequence>MITKSGLLAAFFYTSITYVIKLRFFCAEIHLKHLVEMRTF</sequence>
<keyword evidence="1" id="KW-0472">Membrane</keyword>
<protein>
    <submittedName>
        <fullName evidence="2">Uncharacterized protein</fullName>
    </submittedName>
</protein>
<keyword evidence="1" id="KW-0812">Transmembrane</keyword>
<feature type="transmembrane region" description="Helical" evidence="1">
    <location>
        <begin position="6"/>
        <end position="24"/>
    </location>
</feature>
<dbReference type="EMBL" id="LT906468">
    <property type="protein sequence ID" value="SNV51390.1"/>
    <property type="molecule type" value="Genomic_DNA"/>
</dbReference>
<proteinExistence type="predicted"/>
<accession>A0AAJ5C0J3</accession>
<gene>
    <name evidence="2" type="ORF">SAMEA4412673_02369</name>
</gene>
<organism evidence="2 3">
    <name type="scientific">Sphingobacterium mizutaii</name>
    <dbReference type="NCBI Taxonomy" id="1010"/>
    <lineage>
        <taxon>Bacteria</taxon>
        <taxon>Pseudomonadati</taxon>
        <taxon>Bacteroidota</taxon>
        <taxon>Sphingobacteriia</taxon>
        <taxon>Sphingobacteriales</taxon>
        <taxon>Sphingobacteriaceae</taxon>
        <taxon>Sphingobacterium</taxon>
    </lineage>
</organism>
<evidence type="ECO:0000313" key="2">
    <source>
        <dbReference type="EMBL" id="SNV51390.1"/>
    </source>
</evidence>
<keyword evidence="1" id="KW-1133">Transmembrane helix</keyword>
<dbReference type="KEGG" id="smiz:4412673_02369"/>
<name>A0AAJ5C0J3_9SPHI</name>
<dbReference type="Proteomes" id="UP000215355">
    <property type="component" value="Chromosome 1"/>
</dbReference>